<dbReference type="EMBL" id="CM042010">
    <property type="protein sequence ID" value="KAI3782465.1"/>
    <property type="molecule type" value="Genomic_DNA"/>
</dbReference>
<gene>
    <name evidence="1" type="ORF">L2E82_12512</name>
</gene>
<reference evidence="2" key="1">
    <citation type="journal article" date="2022" name="Mol. Ecol. Resour.">
        <title>The genomes of chicory, endive, great burdock and yacon provide insights into Asteraceae palaeo-polyploidization history and plant inulin production.</title>
        <authorList>
            <person name="Fan W."/>
            <person name="Wang S."/>
            <person name="Wang H."/>
            <person name="Wang A."/>
            <person name="Jiang F."/>
            <person name="Liu H."/>
            <person name="Zhao H."/>
            <person name="Xu D."/>
            <person name="Zhang Y."/>
        </authorList>
    </citation>
    <scope>NUCLEOTIDE SEQUENCE [LARGE SCALE GENOMIC DNA]</scope>
    <source>
        <strain evidence="2">cv. Punajuju</strain>
    </source>
</reference>
<reference evidence="1 2" key="2">
    <citation type="journal article" date="2022" name="Mol. Ecol. Resour.">
        <title>The genomes of chicory, endive, great burdock and yacon provide insights into Asteraceae paleo-polyploidization history and plant inulin production.</title>
        <authorList>
            <person name="Fan W."/>
            <person name="Wang S."/>
            <person name="Wang H."/>
            <person name="Wang A."/>
            <person name="Jiang F."/>
            <person name="Liu H."/>
            <person name="Zhao H."/>
            <person name="Xu D."/>
            <person name="Zhang Y."/>
        </authorList>
    </citation>
    <scope>NUCLEOTIDE SEQUENCE [LARGE SCALE GENOMIC DNA]</scope>
    <source>
        <strain evidence="2">cv. Punajuju</strain>
        <tissue evidence="1">Leaves</tissue>
    </source>
</reference>
<organism evidence="1 2">
    <name type="scientific">Cichorium intybus</name>
    <name type="common">Chicory</name>
    <dbReference type="NCBI Taxonomy" id="13427"/>
    <lineage>
        <taxon>Eukaryota</taxon>
        <taxon>Viridiplantae</taxon>
        <taxon>Streptophyta</taxon>
        <taxon>Embryophyta</taxon>
        <taxon>Tracheophyta</taxon>
        <taxon>Spermatophyta</taxon>
        <taxon>Magnoliopsida</taxon>
        <taxon>eudicotyledons</taxon>
        <taxon>Gunneridae</taxon>
        <taxon>Pentapetalae</taxon>
        <taxon>asterids</taxon>
        <taxon>campanulids</taxon>
        <taxon>Asterales</taxon>
        <taxon>Asteraceae</taxon>
        <taxon>Cichorioideae</taxon>
        <taxon>Cichorieae</taxon>
        <taxon>Cichoriinae</taxon>
        <taxon>Cichorium</taxon>
    </lineage>
</organism>
<proteinExistence type="predicted"/>
<sequence>MRAPRNNGAGPQKDLPIEAPSLSFDEINKMTDNFGSTSLIGEGSYSRIFYGKLEDGEEVAIKKLDITSSTEPESEFREKGKRVVKVA</sequence>
<protein>
    <submittedName>
        <fullName evidence="1">Uncharacterized protein</fullName>
    </submittedName>
</protein>
<evidence type="ECO:0000313" key="1">
    <source>
        <dbReference type="EMBL" id="KAI3782465.1"/>
    </source>
</evidence>
<evidence type="ECO:0000313" key="2">
    <source>
        <dbReference type="Proteomes" id="UP001055811"/>
    </source>
</evidence>
<accession>A0ACB9GHH5</accession>
<name>A0ACB9GHH5_CICIN</name>
<keyword evidence="2" id="KW-1185">Reference proteome</keyword>
<comment type="caution">
    <text evidence="1">The sequence shown here is derived from an EMBL/GenBank/DDBJ whole genome shotgun (WGS) entry which is preliminary data.</text>
</comment>
<dbReference type="Proteomes" id="UP001055811">
    <property type="component" value="Linkage Group LG02"/>
</dbReference>